<dbReference type="InterPro" id="IPR050703">
    <property type="entry name" value="Flavin_MAO"/>
</dbReference>
<feature type="domain" description="Amine oxidase" evidence="3">
    <location>
        <begin position="103"/>
        <end position="346"/>
    </location>
</feature>
<evidence type="ECO:0000313" key="4">
    <source>
        <dbReference type="EMBL" id="NIJ44607.1"/>
    </source>
</evidence>
<dbReference type="PANTHER" id="PTHR43563:SF1">
    <property type="entry name" value="AMINE OXIDASE [FLAVIN-CONTAINING] B"/>
    <property type="match status" value="1"/>
</dbReference>
<comment type="similarity">
    <text evidence="1">Belongs to the flavin monoamine oxidase family.</text>
</comment>
<dbReference type="InterPro" id="IPR036188">
    <property type="entry name" value="FAD/NAD-bd_sf"/>
</dbReference>
<dbReference type="RefSeq" id="WP_167184914.1">
    <property type="nucleotide sequence ID" value="NZ_JAASQL010000001.1"/>
</dbReference>
<dbReference type="SUPFAM" id="SSF51905">
    <property type="entry name" value="FAD/NAD(P)-binding domain"/>
    <property type="match status" value="1"/>
</dbReference>
<sequence>MNNSNKEIIIIGAGLTGLTLGYYLSKTNCKFKIIEAQNRIGGRIYTKETPNNAPIELGATWFAKQHTNVLSLLKELNLTLFEQVLGTTAVYEPISTSPPQIVQLPKNQEPSYRLTGGTEQLIQKLAQHINKDDLIIDQEVTTILHEDDRVIVKTTNQNYIGNVVISTLPPHLLTNTITFDPKLENNFYQTAKNTHTWMGESIKIGFTFKTPFWREHNLSGTIFSNVGPIPEMYDHSNQQDNLYALKGFFNGVYHKTTKEERCELALLQLEKYYGKQVRDFLTYEEMVWKSEKYTSTEYDDLVLPHQNNGDHAFQKSYYNHKLWIAGTETSISYFGYMEGAVRSAQRIFELLTT</sequence>
<comment type="caution">
    <text evidence="4">The sequence shown here is derived from an EMBL/GenBank/DDBJ whole genome shotgun (WGS) entry which is preliminary data.</text>
</comment>
<dbReference type="Pfam" id="PF01593">
    <property type="entry name" value="Amino_oxidase"/>
    <property type="match status" value="1"/>
</dbReference>
<keyword evidence="2" id="KW-0812">Transmembrane</keyword>
<name>A0ABX0U741_9FLAO</name>
<feature type="transmembrane region" description="Helical" evidence="2">
    <location>
        <begin position="7"/>
        <end position="24"/>
    </location>
</feature>
<gene>
    <name evidence="4" type="ORF">FHR24_001046</name>
</gene>
<dbReference type="GO" id="GO:0097621">
    <property type="term" value="F:monoamine oxidase activity"/>
    <property type="evidence" value="ECO:0007669"/>
    <property type="project" value="UniProtKB-EC"/>
</dbReference>
<keyword evidence="5" id="KW-1185">Reference proteome</keyword>
<reference evidence="4 5" key="1">
    <citation type="submission" date="2020-03" db="EMBL/GenBank/DDBJ databases">
        <title>Genomic Encyclopedia of Type Strains, Phase IV (KMG-IV): sequencing the most valuable type-strain genomes for metagenomic binning, comparative biology and taxonomic classification.</title>
        <authorList>
            <person name="Goeker M."/>
        </authorList>
    </citation>
    <scope>NUCLEOTIDE SEQUENCE [LARGE SCALE GENOMIC DNA]</scope>
    <source>
        <strain evidence="4 5">DSM 101599</strain>
    </source>
</reference>
<proteinExistence type="inferred from homology"/>
<organism evidence="4 5">
    <name type="scientific">Wenyingzhuangia heitensis</name>
    <dbReference type="NCBI Taxonomy" id="1487859"/>
    <lineage>
        <taxon>Bacteria</taxon>
        <taxon>Pseudomonadati</taxon>
        <taxon>Bacteroidota</taxon>
        <taxon>Flavobacteriia</taxon>
        <taxon>Flavobacteriales</taxon>
        <taxon>Flavobacteriaceae</taxon>
        <taxon>Wenyingzhuangia</taxon>
    </lineage>
</organism>
<dbReference type="SUPFAM" id="SSF54373">
    <property type="entry name" value="FAD-linked reductases, C-terminal domain"/>
    <property type="match status" value="1"/>
</dbReference>
<evidence type="ECO:0000256" key="2">
    <source>
        <dbReference type="SAM" id="Phobius"/>
    </source>
</evidence>
<dbReference type="EMBL" id="JAASQL010000001">
    <property type="protein sequence ID" value="NIJ44607.1"/>
    <property type="molecule type" value="Genomic_DNA"/>
</dbReference>
<keyword evidence="2" id="KW-1133">Transmembrane helix</keyword>
<dbReference type="EC" id="1.4.3.4" evidence="4"/>
<dbReference type="Gene3D" id="3.50.50.60">
    <property type="entry name" value="FAD/NAD(P)-binding domain"/>
    <property type="match status" value="2"/>
</dbReference>
<accession>A0ABX0U741</accession>
<keyword evidence="2" id="KW-0472">Membrane</keyword>
<dbReference type="Proteomes" id="UP000745859">
    <property type="component" value="Unassembled WGS sequence"/>
</dbReference>
<keyword evidence="4" id="KW-0560">Oxidoreductase</keyword>
<dbReference type="PANTHER" id="PTHR43563">
    <property type="entry name" value="AMINE OXIDASE"/>
    <property type="match status" value="1"/>
</dbReference>
<dbReference type="Pfam" id="PF13450">
    <property type="entry name" value="NAD_binding_8"/>
    <property type="match status" value="1"/>
</dbReference>
<evidence type="ECO:0000259" key="3">
    <source>
        <dbReference type="Pfam" id="PF01593"/>
    </source>
</evidence>
<protein>
    <submittedName>
        <fullName evidence="4">Monoamine oxidase</fullName>
        <ecNumber evidence="4">1.4.3.4</ecNumber>
    </submittedName>
</protein>
<evidence type="ECO:0000256" key="1">
    <source>
        <dbReference type="ARBA" id="ARBA00005995"/>
    </source>
</evidence>
<evidence type="ECO:0000313" key="5">
    <source>
        <dbReference type="Proteomes" id="UP000745859"/>
    </source>
</evidence>
<dbReference type="InterPro" id="IPR002937">
    <property type="entry name" value="Amino_oxidase"/>
</dbReference>